<keyword evidence="4" id="KW-1185">Reference proteome</keyword>
<dbReference type="AlphaFoldDB" id="A0A4R6S5W1"/>
<feature type="compositionally biased region" description="Polar residues" evidence="1">
    <location>
        <begin position="96"/>
        <end position="107"/>
    </location>
</feature>
<sequence>MTYTPAGQGFLAESEALQTAANSHMPKQVSALDSIKSLLTGRQVPGEGFGKVSGSQTASSGHQTNVQDGAQRLRDAMKRLSDWIGGVNDSDDAYRQNDQQRAQQTDDIAQPVRVAQNAGPTSQNGYPVDPPRSSRTVPGTGVRLNVANGDAGDVLVHVADEFNRRVENIDQNAPTGEADDWGYAHRNVRGSSTTISNHASGTAIDLNAGSHPRGVPVANTFTPAQIDEIHNIVNETGGVVRWGGDYQHAPVDGMHFEIVGTPDQVAAYAQQLRNAQQHQQPAQ</sequence>
<dbReference type="RefSeq" id="WP_133852440.1">
    <property type="nucleotide sequence ID" value="NZ_SNXZ01000005.1"/>
</dbReference>
<protein>
    <submittedName>
        <fullName evidence="3">D-alanyl-D-alanine carboxypeptidase-like protein</fullName>
    </submittedName>
</protein>
<reference evidence="3 4" key="1">
    <citation type="submission" date="2019-03" db="EMBL/GenBank/DDBJ databases">
        <title>Genomic Encyclopedia of Type Strains, Phase IV (KMG-IV): sequencing the most valuable type-strain genomes for metagenomic binning, comparative biology and taxonomic classification.</title>
        <authorList>
            <person name="Goeker M."/>
        </authorList>
    </citation>
    <scope>NUCLEOTIDE SEQUENCE [LARGE SCALE GENOMIC DNA]</scope>
    <source>
        <strain evidence="3 4">DSM 45361</strain>
    </source>
</reference>
<evidence type="ECO:0000313" key="4">
    <source>
        <dbReference type="Proteomes" id="UP000295444"/>
    </source>
</evidence>
<gene>
    <name evidence="3" type="ORF">EV186_105283</name>
</gene>
<organism evidence="3 4">
    <name type="scientific">Labedaea rhizosphaerae</name>
    <dbReference type="NCBI Taxonomy" id="598644"/>
    <lineage>
        <taxon>Bacteria</taxon>
        <taxon>Bacillati</taxon>
        <taxon>Actinomycetota</taxon>
        <taxon>Actinomycetes</taxon>
        <taxon>Pseudonocardiales</taxon>
        <taxon>Pseudonocardiaceae</taxon>
        <taxon>Labedaea</taxon>
    </lineage>
</organism>
<evidence type="ECO:0000313" key="3">
    <source>
        <dbReference type="EMBL" id="TDP95051.1"/>
    </source>
</evidence>
<dbReference type="Pfam" id="PF13539">
    <property type="entry name" value="Peptidase_M15_4"/>
    <property type="match status" value="1"/>
</dbReference>
<dbReference type="InterPro" id="IPR039561">
    <property type="entry name" value="Peptidase_M15C"/>
</dbReference>
<feature type="region of interest" description="Disordered" evidence="1">
    <location>
        <begin position="46"/>
        <end position="67"/>
    </location>
</feature>
<dbReference type="GO" id="GO:0004180">
    <property type="term" value="F:carboxypeptidase activity"/>
    <property type="evidence" value="ECO:0007669"/>
    <property type="project" value="UniProtKB-KW"/>
</dbReference>
<feature type="region of interest" description="Disordered" evidence="1">
    <location>
        <begin position="88"/>
        <end position="138"/>
    </location>
</feature>
<dbReference type="OrthoDB" id="9810670at2"/>
<keyword evidence="3" id="KW-0645">Protease</keyword>
<dbReference type="Gene3D" id="3.30.1380.10">
    <property type="match status" value="1"/>
</dbReference>
<dbReference type="SUPFAM" id="SSF55166">
    <property type="entry name" value="Hedgehog/DD-peptidase"/>
    <property type="match status" value="1"/>
</dbReference>
<keyword evidence="3" id="KW-0378">Hydrolase</keyword>
<dbReference type="InterPro" id="IPR009045">
    <property type="entry name" value="Zn_M74/Hedgehog-like"/>
</dbReference>
<feature type="domain" description="Peptidase M15C" evidence="2">
    <location>
        <begin position="190"/>
        <end position="258"/>
    </location>
</feature>
<name>A0A4R6S5W1_LABRH</name>
<evidence type="ECO:0000256" key="1">
    <source>
        <dbReference type="SAM" id="MobiDB-lite"/>
    </source>
</evidence>
<evidence type="ECO:0000259" key="2">
    <source>
        <dbReference type="Pfam" id="PF13539"/>
    </source>
</evidence>
<dbReference type="EMBL" id="SNXZ01000005">
    <property type="protein sequence ID" value="TDP95051.1"/>
    <property type="molecule type" value="Genomic_DNA"/>
</dbReference>
<dbReference type="Proteomes" id="UP000295444">
    <property type="component" value="Unassembled WGS sequence"/>
</dbReference>
<accession>A0A4R6S5W1</accession>
<keyword evidence="3" id="KW-0121">Carboxypeptidase</keyword>
<comment type="caution">
    <text evidence="3">The sequence shown here is derived from an EMBL/GenBank/DDBJ whole genome shotgun (WGS) entry which is preliminary data.</text>
</comment>
<proteinExistence type="predicted"/>
<feature type="compositionally biased region" description="Polar residues" evidence="1">
    <location>
        <begin position="53"/>
        <end position="67"/>
    </location>
</feature>